<proteinExistence type="predicted"/>
<accession>A0A559JNQ2</accession>
<name>A0A559JNQ2_9BACL</name>
<dbReference type="Proteomes" id="UP000317036">
    <property type="component" value="Unassembled WGS sequence"/>
</dbReference>
<evidence type="ECO:0000313" key="2">
    <source>
        <dbReference type="Proteomes" id="UP000317036"/>
    </source>
</evidence>
<dbReference type="OrthoDB" id="1952868at2"/>
<organism evidence="1 2">
    <name type="scientific">Paenibacillus cremeus</name>
    <dbReference type="NCBI Taxonomy" id="2163881"/>
    <lineage>
        <taxon>Bacteria</taxon>
        <taxon>Bacillati</taxon>
        <taxon>Bacillota</taxon>
        <taxon>Bacilli</taxon>
        <taxon>Bacillales</taxon>
        <taxon>Paenibacillaceae</taxon>
        <taxon>Paenibacillus</taxon>
    </lineage>
</organism>
<gene>
    <name evidence="1" type="ORF">FPZ49_32375</name>
</gene>
<evidence type="ECO:0000313" key="1">
    <source>
        <dbReference type="EMBL" id="TVY01495.1"/>
    </source>
</evidence>
<protein>
    <submittedName>
        <fullName evidence="1">Uncharacterized protein</fullName>
    </submittedName>
</protein>
<keyword evidence="2" id="KW-1185">Reference proteome</keyword>
<reference evidence="1 2" key="1">
    <citation type="submission" date="2019-07" db="EMBL/GenBank/DDBJ databases">
        <authorList>
            <person name="Kim J."/>
        </authorList>
    </citation>
    <scope>NUCLEOTIDE SEQUENCE [LARGE SCALE GENOMIC DNA]</scope>
    <source>
        <strain evidence="1 2">JC52</strain>
    </source>
</reference>
<dbReference type="EMBL" id="VNJI01000069">
    <property type="protein sequence ID" value="TVY01495.1"/>
    <property type="molecule type" value="Genomic_DNA"/>
</dbReference>
<comment type="caution">
    <text evidence="1">The sequence shown here is derived from an EMBL/GenBank/DDBJ whole genome shotgun (WGS) entry which is preliminary data.</text>
</comment>
<dbReference type="AlphaFoldDB" id="A0A559JNQ2"/>
<sequence length="185" mass="21174">MATFTAQVLVGQSHTYDGGIINLHHTLYLSENSVARWLLCSVDPYGAHTTEQARGWIPHPDSILEDGLLLLGLHVWRNEKLLAMAKEVFLQPVEEVDCINNHTISTENLKKLHEECREILVRAKMVLTLFEGSSLFRELGILQQYQMELEVCSPCFNRYWNPWSSNMEIRGVLEKNKGYSPSDES</sequence>
<dbReference type="RefSeq" id="WP_144854429.1">
    <property type="nucleotide sequence ID" value="NZ_VNJI01000069.1"/>
</dbReference>